<evidence type="ECO:0000313" key="6">
    <source>
        <dbReference type="Proteomes" id="UP000321261"/>
    </source>
</evidence>
<evidence type="ECO:0000256" key="2">
    <source>
        <dbReference type="SAM" id="MobiDB-lite"/>
    </source>
</evidence>
<evidence type="ECO:0000256" key="3">
    <source>
        <dbReference type="SAM" id="SignalP"/>
    </source>
</evidence>
<accession>A0A561SRZ0</accession>
<dbReference type="AlphaFoldDB" id="A0A561SRZ0"/>
<dbReference type="RefSeq" id="WP_246170451.1">
    <property type="nucleotide sequence ID" value="NZ_VIWU01000001.1"/>
</dbReference>
<protein>
    <submittedName>
        <fullName evidence="5">Polar amino acid transport system substrate-binding protein</fullName>
    </submittedName>
</protein>
<dbReference type="PANTHER" id="PTHR35936">
    <property type="entry name" value="MEMBRANE-BOUND LYTIC MUREIN TRANSGLYCOSYLASE F"/>
    <property type="match status" value="1"/>
</dbReference>
<organism evidence="5 6">
    <name type="scientific">Pseudonocardia hierapolitana</name>
    <dbReference type="NCBI Taxonomy" id="1128676"/>
    <lineage>
        <taxon>Bacteria</taxon>
        <taxon>Bacillati</taxon>
        <taxon>Actinomycetota</taxon>
        <taxon>Actinomycetes</taxon>
        <taxon>Pseudonocardiales</taxon>
        <taxon>Pseudonocardiaceae</taxon>
        <taxon>Pseudonocardia</taxon>
    </lineage>
</organism>
<feature type="chain" id="PRO_5038940024" evidence="3">
    <location>
        <begin position="23"/>
        <end position="313"/>
    </location>
</feature>
<dbReference type="EMBL" id="VIWU01000001">
    <property type="protein sequence ID" value="TWF77611.1"/>
    <property type="molecule type" value="Genomic_DNA"/>
</dbReference>
<dbReference type="CDD" id="cd01004">
    <property type="entry name" value="PBP2_MidA_like"/>
    <property type="match status" value="1"/>
</dbReference>
<dbReference type="SUPFAM" id="SSF53850">
    <property type="entry name" value="Periplasmic binding protein-like II"/>
    <property type="match status" value="1"/>
</dbReference>
<feature type="compositionally biased region" description="Low complexity" evidence="2">
    <location>
        <begin position="36"/>
        <end position="49"/>
    </location>
</feature>
<keyword evidence="1 3" id="KW-0732">Signal</keyword>
<dbReference type="Proteomes" id="UP000321261">
    <property type="component" value="Unassembled WGS sequence"/>
</dbReference>
<feature type="signal peptide" evidence="3">
    <location>
        <begin position="1"/>
        <end position="22"/>
    </location>
</feature>
<comment type="caution">
    <text evidence="5">The sequence shown here is derived from an EMBL/GenBank/DDBJ whole genome shotgun (WGS) entry which is preliminary data.</text>
</comment>
<dbReference type="Pfam" id="PF00497">
    <property type="entry name" value="SBP_bac_3"/>
    <property type="match status" value="1"/>
</dbReference>
<dbReference type="SMART" id="SM00062">
    <property type="entry name" value="PBPb"/>
    <property type="match status" value="1"/>
</dbReference>
<feature type="domain" description="Solute-binding protein family 3/N-terminal" evidence="4">
    <location>
        <begin position="75"/>
        <end position="303"/>
    </location>
</feature>
<reference evidence="5 6" key="1">
    <citation type="submission" date="2019-06" db="EMBL/GenBank/DDBJ databases">
        <title>Sequencing the genomes of 1000 actinobacteria strains.</title>
        <authorList>
            <person name="Klenk H.-P."/>
        </authorList>
    </citation>
    <scope>NUCLEOTIDE SEQUENCE [LARGE SCALE GENOMIC DNA]</scope>
    <source>
        <strain evidence="5 6">DSM 45671</strain>
    </source>
</reference>
<name>A0A561SRZ0_9PSEU</name>
<dbReference type="Gene3D" id="3.40.190.10">
    <property type="entry name" value="Periplasmic binding protein-like II"/>
    <property type="match status" value="2"/>
</dbReference>
<sequence length="313" mass="31526">MPAIRRSFPVALGAAALATLLAGCGAGGDGSGGAPPAGAPGAAPGGAAPTETVPTVARDDALAAMVPQQIASDGVLQFGVDASYAPNEFTAPDGTTIIGMDVDLGTAIGQKLGLKAQFENTQFSGIIAGVEAGRYEMAMSSFTINDERTQVVDMVSYFTAGTSIAVASGNPQNVNPDDLCGLAVGVQAGTVQVEDLAARNEKCTAEGKPAIQVTELQAQSDVTLALAANRIVAMLADSPVVAYAVTTTDGAVEELGDAYDTAPYGAALPKGQGQYAEAVRGAVQALIDDGTYAAILEKWNVSDGAIQTSEIRS</sequence>
<proteinExistence type="predicted"/>
<evidence type="ECO:0000256" key="1">
    <source>
        <dbReference type="ARBA" id="ARBA00022729"/>
    </source>
</evidence>
<feature type="region of interest" description="Disordered" evidence="2">
    <location>
        <begin position="29"/>
        <end position="52"/>
    </location>
</feature>
<dbReference type="InterPro" id="IPR001638">
    <property type="entry name" value="Solute-binding_3/MltF_N"/>
</dbReference>
<keyword evidence="6" id="KW-1185">Reference proteome</keyword>
<evidence type="ECO:0000259" key="4">
    <source>
        <dbReference type="SMART" id="SM00062"/>
    </source>
</evidence>
<dbReference type="PANTHER" id="PTHR35936:SF17">
    <property type="entry name" value="ARGININE-BINDING EXTRACELLULAR PROTEIN ARTP"/>
    <property type="match status" value="1"/>
</dbReference>
<evidence type="ECO:0000313" key="5">
    <source>
        <dbReference type="EMBL" id="TWF77611.1"/>
    </source>
</evidence>
<gene>
    <name evidence="5" type="ORF">FHX44_113523</name>
</gene>
<dbReference type="PROSITE" id="PS51257">
    <property type="entry name" value="PROKAR_LIPOPROTEIN"/>
    <property type="match status" value="1"/>
</dbReference>